<evidence type="ECO:0000313" key="8">
    <source>
        <dbReference type="EMBL" id="GKY87237.1"/>
    </source>
</evidence>
<name>A0ABQ5LQF2_9RHOB</name>
<dbReference type="InterPro" id="IPR037185">
    <property type="entry name" value="EmrE-like"/>
</dbReference>
<feature type="transmembrane region" description="Helical" evidence="6">
    <location>
        <begin position="38"/>
        <end position="58"/>
    </location>
</feature>
<feature type="domain" description="EamA" evidence="7">
    <location>
        <begin position="162"/>
        <end position="292"/>
    </location>
</feature>
<comment type="similarity">
    <text evidence="2">Belongs to the EamA transporter family.</text>
</comment>
<dbReference type="InterPro" id="IPR050638">
    <property type="entry name" value="AA-Vitamin_Transporters"/>
</dbReference>
<evidence type="ECO:0000256" key="1">
    <source>
        <dbReference type="ARBA" id="ARBA00004141"/>
    </source>
</evidence>
<keyword evidence="4 6" id="KW-1133">Transmembrane helix</keyword>
<reference evidence="8" key="1">
    <citation type="journal article" date="2023" name="Int. J. Syst. Evol. Microbiol.">
        <title>Sinisalibacter aestuarii sp. nov., isolated from estuarine sediment of the Arakawa River.</title>
        <authorList>
            <person name="Arafat S.T."/>
            <person name="Hirano S."/>
            <person name="Sato A."/>
            <person name="Takeuchi K."/>
            <person name="Yasuda T."/>
            <person name="Terahara T."/>
            <person name="Hamada M."/>
            <person name="Kobayashi T."/>
        </authorList>
    </citation>
    <scope>NUCLEOTIDE SEQUENCE</scope>
    <source>
        <strain evidence="8">B-399</strain>
    </source>
</reference>
<evidence type="ECO:0000256" key="4">
    <source>
        <dbReference type="ARBA" id="ARBA00022989"/>
    </source>
</evidence>
<dbReference type="RefSeq" id="WP_281841228.1">
    <property type="nucleotide sequence ID" value="NZ_BROH01000002.1"/>
</dbReference>
<evidence type="ECO:0000313" key="9">
    <source>
        <dbReference type="Proteomes" id="UP001144205"/>
    </source>
</evidence>
<proteinExistence type="inferred from homology"/>
<dbReference type="EMBL" id="BROH01000002">
    <property type="protein sequence ID" value="GKY87237.1"/>
    <property type="molecule type" value="Genomic_DNA"/>
</dbReference>
<comment type="caution">
    <text evidence="8">The sequence shown here is derived from an EMBL/GenBank/DDBJ whole genome shotgun (WGS) entry which is preliminary data.</text>
</comment>
<feature type="transmembrane region" description="Helical" evidence="6">
    <location>
        <begin position="12"/>
        <end position="32"/>
    </location>
</feature>
<feature type="transmembrane region" description="Helical" evidence="6">
    <location>
        <begin position="278"/>
        <end position="298"/>
    </location>
</feature>
<protein>
    <submittedName>
        <fullName evidence="8">ABC transporter permease</fullName>
    </submittedName>
</protein>
<feature type="transmembrane region" description="Helical" evidence="6">
    <location>
        <begin position="102"/>
        <end position="122"/>
    </location>
</feature>
<feature type="transmembrane region" description="Helical" evidence="6">
    <location>
        <begin position="222"/>
        <end position="242"/>
    </location>
</feature>
<feature type="transmembrane region" description="Helical" evidence="6">
    <location>
        <begin position="254"/>
        <end position="272"/>
    </location>
</feature>
<comment type="subcellular location">
    <subcellularLocation>
        <location evidence="1">Membrane</location>
        <topology evidence="1">Multi-pass membrane protein</topology>
    </subcellularLocation>
</comment>
<evidence type="ECO:0000256" key="5">
    <source>
        <dbReference type="ARBA" id="ARBA00023136"/>
    </source>
</evidence>
<keyword evidence="3 6" id="KW-0812">Transmembrane</keyword>
<sequence>MTDPQITGKSWAMLLVLGLVWGATFMVIEIALRGITPFWLAAARIGFAAALLVAVWLLRGARLFHGPARLADWATLGFIGIFSTAVPFMLLSWGQKTVTSGFAGISMTTVAIMVLPLAHFLVPGERLSAGKVGGFVIGFAGVAALIGPGAFASSGLEGETAGRLACLGAAACYAVSSVQMQRLPPVDPIGLAAVQLLLGTMVVIPMALAFEGIPPVPDSTTLSALAVLGLVPTAAATLLRVTIIRSAGSTFMSLVNYIVPVVSVIIGAVVLAEPVPGSFVMALGLVLAGMGLSQWPSLRRLLRRLG</sequence>
<dbReference type="PANTHER" id="PTHR32322:SF2">
    <property type="entry name" value="EAMA DOMAIN-CONTAINING PROTEIN"/>
    <property type="match status" value="1"/>
</dbReference>
<gene>
    <name evidence="8" type="ORF">STA1M1_11060</name>
</gene>
<organism evidence="8 9">
    <name type="scientific">Sinisalibacter aestuarii</name>
    <dbReference type="NCBI Taxonomy" id="2949426"/>
    <lineage>
        <taxon>Bacteria</taxon>
        <taxon>Pseudomonadati</taxon>
        <taxon>Pseudomonadota</taxon>
        <taxon>Alphaproteobacteria</taxon>
        <taxon>Rhodobacterales</taxon>
        <taxon>Roseobacteraceae</taxon>
        <taxon>Sinisalibacter</taxon>
    </lineage>
</organism>
<accession>A0ABQ5LQF2</accession>
<feature type="domain" description="EamA" evidence="7">
    <location>
        <begin position="13"/>
        <end position="145"/>
    </location>
</feature>
<dbReference type="PANTHER" id="PTHR32322">
    <property type="entry name" value="INNER MEMBRANE TRANSPORTER"/>
    <property type="match status" value="1"/>
</dbReference>
<dbReference type="Proteomes" id="UP001144205">
    <property type="component" value="Unassembled WGS sequence"/>
</dbReference>
<evidence type="ECO:0000256" key="6">
    <source>
        <dbReference type="SAM" id="Phobius"/>
    </source>
</evidence>
<evidence type="ECO:0000256" key="3">
    <source>
        <dbReference type="ARBA" id="ARBA00022692"/>
    </source>
</evidence>
<feature type="transmembrane region" description="Helical" evidence="6">
    <location>
        <begin position="134"/>
        <end position="154"/>
    </location>
</feature>
<evidence type="ECO:0000256" key="2">
    <source>
        <dbReference type="ARBA" id="ARBA00007362"/>
    </source>
</evidence>
<feature type="transmembrane region" description="Helical" evidence="6">
    <location>
        <begin position="70"/>
        <end position="90"/>
    </location>
</feature>
<feature type="transmembrane region" description="Helical" evidence="6">
    <location>
        <begin position="190"/>
        <end position="210"/>
    </location>
</feature>
<dbReference type="Pfam" id="PF00892">
    <property type="entry name" value="EamA"/>
    <property type="match status" value="2"/>
</dbReference>
<keyword evidence="5 6" id="KW-0472">Membrane</keyword>
<keyword evidence="9" id="KW-1185">Reference proteome</keyword>
<dbReference type="InterPro" id="IPR000620">
    <property type="entry name" value="EamA_dom"/>
</dbReference>
<dbReference type="SUPFAM" id="SSF103481">
    <property type="entry name" value="Multidrug resistance efflux transporter EmrE"/>
    <property type="match status" value="2"/>
</dbReference>
<evidence type="ECO:0000259" key="7">
    <source>
        <dbReference type="Pfam" id="PF00892"/>
    </source>
</evidence>